<evidence type="ECO:0000259" key="2">
    <source>
        <dbReference type="Pfam" id="PF03795"/>
    </source>
</evidence>
<proteinExistence type="inferred from homology"/>
<dbReference type="InterPro" id="IPR005545">
    <property type="entry name" value="YCII"/>
</dbReference>
<accession>A0A6P2C819</accession>
<dbReference type="InterPro" id="IPR011008">
    <property type="entry name" value="Dimeric_a/b-barrel"/>
</dbReference>
<dbReference type="Pfam" id="PF03795">
    <property type="entry name" value="YCII"/>
    <property type="match status" value="1"/>
</dbReference>
<dbReference type="EMBL" id="RPFW01000001">
    <property type="protein sequence ID" value="TVZ07370.1"/>
    <property type="molecule type" value="Genomic_DNA"/>
</dbReference>
<evidence type="ECO:0000313" key="4">
    <source>
        <dbReference type="Proteomes" id="UP000460272"/>
    </source>
</evidence>
<organism evidence="3 4">
    <name type="scientific">Trebonia kvetii</name>
    <dbReference type="NCBI Taxonomy" id="2480626"/>
    <lineage>
        <taxon>Bacteria</taxon>
        <taxon>Bacillati</taxon>
        <taxon>Actinomycetota</taxon>
        <taxon>Actinomycetes</taxon>
        <taxon>Streptosporangiales</taxon>
        <taxon>Treboniaceae</taxon>
        <taxon>Trebonia</taxon>
    </lineage>
</organism>
<reference evidence="3 4" key="1">
    <citation type="submission" date="2018-11" db="EMBL/GenBank/DDBJ databases">
        <title>Trebonia kvetii gen.nov., sp.nov., a novel acidophilic actinobacterium, and proposal of the new actinobacterial family Treboniaceae fam. nov.</title>
        <authorList>
            <person name="Rapoport D."/>
            <person name="Sagova-Mareckova M."/>
            <person name="Sedlacek I."/>
            <person name="Provaznik J."/>
            <person name="Kralova S."/>
            <person name="Pavlinic D."/>
            <person name="Benes V."/>
            <person name="Kopecky J."/>
        </authorList>
    </citation>
    <scope>NUCLEOTIDE SEQUENCE [LARGE SCALE GENOMIC DNA]</scope>
    <source>
        <strain evidence="3 4">15Tr583</strain>
    </source>
</reference>
<dbReference type="Proteomes" id="UP000460272">
    <property type="component" value="Unassembled WGS sequence"/>
</dbReference>
<gene>
    <name evidence="3" type="ORF">EAS64_01285</name>
</gene>
<dbReference type="OrthoDB" id="460439at2"/>
<dbReference type="SUPFAM" id="SSF54909">
    <property type="entry name" value="Dimeric alpha+beta barrel"/>
    <property type="match status" value="1"/>
</dbReference>
<evidence type="ECO:0000313" key="3">
    <source>
        <dbReference type="EMBL" id="TVZ07370.1"/>
    </source>
</evidence>
<evidence type="ECO:0000256" key="1">
    <source>
        <dbReference type="ARBA" id="ARBA00007689"/>
    </source>
</evidence>
<name>A0A6P2C819_9ACTN</name>
<sequence length="86" mass="9691">MRHVLFYDSGDLSLAVEHFPAHQARYQEFFRRGVLLTLGPFSDRAGSMAIFTTREAAEEFVSADPFVLNGVVSGWQIREWNAASPD</sequence>
<dbReference type="Gene3D" id="3.30.70.1060">
    <property type="entry name" value="Dimeric alpha+beta barrel"/>
    <property type="match status" value="1"/>
</dbReference>
<keyword evidence="4" id="KW-1185">Reference proteome</keyword>
<protein>
    <recommendedName>
        <fullName evidence="2">YCII-related domain-containing protein</fullName>
    </recommendedName>
</protein>
<dbReference type="AlphaFoldDB" id="A0A6P2C819"/>
<comment type="similarity">
    <text evidence="1">Belongs to the YciI family.</text>
</comment>
<feature type="domain" description="YCII-related" evidence="2">
    <location>
        <begin position="12"/>
        <end position="81"/>
    </location>
</feature>
<comment type="caution">
    <text evidence="3">The sequence shown here is derived from an EMBL/GenBank/DDBJ whole genome shotgun (WGS) entry which is preliminary data.</text>
</comment>